<protein>
    <submittedName>
        <fullName evidence="1">Uncharacterized protein</fullName>
    </submittedName>
</protein>
<keyword evidence="2" id="KW-1185">Reference proteome</keyword>
<evidence type="ECO:0000313" key="1">
    <source>
        <dbReference type="EMBL" id="KAG0721396.1"/>
    </source>
</evidence>
<dbReference type="OrthoDB" id="6378017at2759"/>
<proteinExistence type="predicted"/>
<comment type="caution">
    <text evidence="1">The sequence shown here is derived from an EMBL/GenBank/DDBJ whole genome shotgun (WGS) entry which is preliminary data.</text>
</comment>
<dbReference type="Proteomes" id="UP000770661">
    <property type="component" value="Unassembled WGS sequence"/>
</dbReference>
<evidence type="ECO:0000313" key="2">
    <source>
        <dbReference type="Proteomes" id="UP000770661"/>
    </source>
</evidence>
<dbReference type="EMBL" id="JACEEZ010011256">
    <property type="protein sequence ID" value="KAG0721396.1"/>
    <property type="molecule type" value="Genomic_DNA"/>
</dbReference>
<accession>A0A8J5CUT6</accession>
<sequence length="176" mass="20290">MFGCRSQCQAKPSEAKVRSSIGGPWSCCTLLSVATCWDQALHLLPCAMTQTASHITMEGLWQLTGRYHQECSGHRNGREEDVLALLHRMQLKSSMLLDILSQDLPTATDRYATNYYRCWWCWSCRSTRSRIHRLAGTMVPLWRHYVWRDPPSTLPLHKARVLFHPVFAAFIFGYSE</sequence>
<dbReference type="AlphaFoldDB" id="A0A8J5CUT6"/>
<name>A0A8J5CUT6_CHIOP</name>
<organism evidence="1 2">
    <name type="scientific">Chionoecetes opilio</name>
    <name type="common">Atlantic snow crab</name>
    <name type="synonym">Cancer opilio</name>
    <dbReference type="NCBI Taxonomy" id="41210"/>
    <lineage>
        <taxon>Eukaryota</taxon>
        <taxon>Metazoa</taxon>
        <taxon>Ecdysozoa</taxon>
        <taxon>Arthropoda</taxon>
        <taxon>Crustacea</taxon>
        <taxon>Multicrustacea</taxon>
        <taxon>Malacostraca</taxon>
        <taxon>Eumalacostraca</taxon>
        <taxon>Eucarida</taxon>
        <taxon>Decapoda</taxon>
        <taxon>Pleocyemata</taxon>
        <taxon>Brachyura</taxon>
        <taxon>Eubrachyura</taxon>
        <taxon>Majoidea</taxon>
        <taxon>Majidae</taxon>
        <taxon>Chionoecetes</taxon>
    </lineage>
</organism>
<gene>
    <name evidence="1" type="ORF">GWK47_046559</name>
</gene>
<reference evidence="1" key="1">
    <citation type="submission" date="2020-07" db="EMBL/GenBank/DDBJ databases">
        <title>The High-quality genome of the commercially important snow crab, Chionoecetes opilio.</title>
        <authorList>
            <person name="Jeong J.-H."/>
            <person name="Ryu S."/>
        </authorList>
    </citation>
    <scope>NUCLEOTIDE SEQUENCE</scope>
    <source>
        <strain evidence="1">MADBK_172401_WGS</strain>
        <tissue evidence="1">Digestive gland</tissue>
    </source>
</reference>